<dbReference type="AlphaFoldDB" id="A0A9P4N2Z3"/>
<proteinExistence type="predicted"/>
<dbReference type="OrthoDB" id="5342184at2759"/>
<evidence type="ECO:0008006" key="3">
    <source>
        <dbReference type="Google" id="ProtNLM"/>
    </source>
</evidence>
<evidence type="ECO:0000313" key="1">
    <source>
        <dbReference type="EMBL" id="KAF2205295.1"/>
    </source>
</evidence>
<comment type="caution">
    <text evidence="1">The sequence shown here is derived from an EMBL/GenBank/DDBJ whole genome shotgun (WGS) entry which is preliminary data.</text>
</comment>
<evidence type="ECO:0000313" key="2">
    <source>
        <dbReference type="Proteomes" id="UP000799536"/>
    </source>
</evidence>
<sequence length="260" mass="28751">MAVDAASILLPLYVYPSWGAWQPLIDMATSYPRVHFTAIVNPHSGPGENTLSNLNYTEAIKSLNAMENIRTIGYVATQWCMKDINSVLAEVDVYAGWAEQHPSLAMHGIFFDETVSQYTADYVYYLQTISLAVHNSRGLADGFVVHNPGALPDAKYFSDPDFVGTANLTVVFEDTYSNWLAKADKLAEASSAYDPTALSCLLHSVPELSDTETDRLLQDILQIGNSIFLTGTNNYTRLDAHFPVYVECLDRLLAKNALLI</sequence>
<dbReference type="InterPro" id="IPR021986">
    <property type="entry name" value="Spherulin4"/>
</dbReference>
<reference evidence="1" key="1">
    <citation type="journal article" date="2020" name="Stud. Mycol.">
        <title>101 Dothideomycetes genomes: a test case for predicting lifestyles and emergence of pathogens.</title>
        <authorList>
            <person name="Haridas S."/>
            <person name="Albert R."/>
            <person name="Binder M."/>
            <person name="Bloem J."/>
            <person name="Labutti K."/>
            <person name="Salamov A."/>
            <person name="Andreopoulos B."/>
            <person name="Baker S."/>
            <person name="Barry K."/>
            <person name="Bills G."/>
            <person name="Bluhm B."/>
            <person name="Cannon C."/>
            <person name="Castanera R."/>
            <person name="Culley D."/>
            <person name="Daum C."/>
            <person name="Ezra D."/>
            <person name="Gonzalez J."/>
            <person name="Henrissat B."/>
            <person name="Kuo A."/>
            <person name="Liang C."/>
            <person name="Lipzen A."/>
            <person name="Lutzoni F."/>
            <person name="Magnuson J."/>
            <person name="Mondo S."/>
            <person name="Nolan M."/>
            <person name="Ohm R."/>
            <person name="Pangilinan J."/>
            <person name="Park H.-J."/>
            <person name="Ramirez L."/>
            <person name="Alfaro M."/>
            <person name="Sun H."/>
            <person name="Tritt A."/>
            <person name="Yoshinaga Y."/>
            <person name="Zwiers L.-H."/>
            <person name="Turgeon B."/>
            <person name="Goodwin S."/>
            <person name="Spatafora J."/>
            <person name="Crous P."/>
            <person name="Grigoriev I."/>
        </authorList>
    </citation>
    <scope>NUCLEOTIDE SEQUENCE</scope>
    <source>
        <strain evidence="1">ATCC 74209</strain>
    </source>
</reference>
<dbReference type="PANTHER" id="PTHR35040">
    <property type="match status" value="1"/>
</dbReference>
<gene>
    <name evidence="1" type="ORF">GQ43DRAFT_362633</name>
</gene>
<name>A0A9P4N2Z3_9PLEO</name>
<organism evidence="1 2">
    <name type="scientific">Delitschia confertaspora ATCC 74209</name>
    <dbReference type="NCBI Taxonomy" id="1513339"/>
    <lineage>
        <taxon>Eukaryota</taxon>
        <taxon>Fungi</taxon>
        <taxon>Dikarya</taxon>
        <taxon>Ascomycota</taxon>
        <taxon>Pezizomycotina</taxon>
        <taxon>Dothideomycetes</taxon>
        <taxon>Pleosporomycetidae</taxon>
        <taxon>Pleosporales</taxon>
        <taxon>Delitschiaceae</taxon>
        <taxon>Delitschia</taxon>
    </lineage>
</organism>
<protein>
    <recommendedName>
        <fullName evidence="3">Spherulation-specific family 4</fullName>
    </recommendedName>
</protein>
<dbReference type="Proteomes" id="UP000799536">
    <property type="component" value="Unassembled WGS sequence"/>
</dbReference>
<dbReference type="Pfam" id="PF12138">
    <property type="entry name" value="Spherulin4"/>
    <property type="match status" value="1"/>
</dbReference>
<keyword evidence="2" id="KW-1185">Reference proteome</keyword>
<accession>A0A9P4N2Z3</accession>
<dbReference type="PANTHER" id="PTHR35040:SF7">
    <property type="entry name" value="FIBRONECTIN TYPE-III DOMAIN-CONTAINING PROTEIN-RELATED"/>
    <property type="match status" value="1"/>
</dbReference>
<dbReference type="EMBL" id="ML993858">
    <property type="protein sequence ID" value="KAF2205295.1"/>
    <property type="molecule type" value="Genomic_DNA"/>
</dbReference>